<dbReference type="GO" id="GO:0051996">
    <property type="term" value="F:squalene synthase [NAD(P)H] activity"/>
    <property type="evidence" value="ECO:0007669"/>
    <property type="project" value="InterPro"/>
</dbReference>
<dbReference type="Proteomes" id="UP000215459">
    <property type="component" value="Unassembled WGS sequence"/>
</dbReference>
<dbReference type="InterPro" id="IPR008949">
    <property type="entry name" value="Isoprenoid_synthase_dom_sf"/>
</dbReference>
<name>A0A235B8H9_9BACL</name>
<dbReference type="GO" id="GO:0045338">
    <property type="term" value="P:farnesyl diphosphate metabolic process"/>
    <property type="evidence" value="ECO:0007669"/>
    <property type="project" value="InterPro"/>
</dbReference>
<dbReference type="OrthoDB" id="9787280at2"/>
<sequence>MEFNQEAMDMLRATSRTFFIPINRLPAGLKEAVASSYLCMRAIDEIEDHPRLSSEAKVDLLRSVGAILEKSGGDMELRTAFDSHQSVLPEVTLRMGEWAGLAPPSVQSIVYEKTATMAKGMADWVSKGWNIHTEEDLDQYTFYVAGLVGLLLNDLWEWYDGTKADRQLAVGYGRGLQAVNIVRNRKEDLARGVDFFPDGWEWEEMFSYARRNLAMADDYTNRIESKPILDFCKIPLTLAHGTLRALEAGKTKLSRDAVKRLVRKITGEYSESY</sequence>
<reference evidence="1 2" key="1">
    <citation type="submission" date="2017-07" db="EMBL/GenBank/DDBJ databases">
        <title>The genome sequence of Paludifilum halophilum highlights mechanisms for microbial adaptation to high salt environemnts.</title>
        <authorList>
            <person name="Belbahri L."/>
        </authorList>
    </citation>
    <scope>NUCLEOTIDE SEQUENCE [LARGE SCALE GENOMIC DNA]</scope>
    <source>
        <strain evidence="1 2">DSM 102817</strain>
    </source>
</reference>
<dbReference type="SUPFAM" id="SSF48576">
    <property type="entry name" value="Terpenoid synthases"/>
    <property type="match status" value="1"/>
</dbReference>
<protein>
    <submittedName>
        <fullName evidence="1">Phytoene/squalene synthase family protein</fullName>
    </submittedName>
</protein>
<organism evidence="1 2">
    <name type="scientific">Paludifilum halophilum</name>
    <dbReference type="NCBI Taxonomy" id="1642702"/>
    <lineage>
        <taxon>Bacteria</taxon>
        <taxon>Bacillati</taxon>
        <taxon>Bacillota</taxon>
        <taxon>Bacilli</taxon>
        <taxon>Bacillales</taxon>
        <taxon>Thermoactinomycetaceae</taxon>
        <taxon>Paludifilum</taxon>
    </lineage>
</organism>
<proteinExistence type="predicted"/>
<dbReference type="PANTHER" id="PTHR11626:SF2">
    <property type="entry name" value="SQUALENE SYNTHASE"/>
    <property type="match status" value="1"/>
</dbReference>
<dbReference type="EMBL" id="NOWF01000003">
    <property type="protein sequence ID" value="OYD08618.1"/>
    <property type="molecule type" value="Genomic_DNA"/>
</dbReference>
<comment type="caution">
    <text evidence="1">The sequence shown here is derived from an EMBL/GenBank/DDBJ whole genome shotgun (WGS) entry which is preliminary data.</text>
</comment>
<dbReference type="InterPro" id="IPR002060">
    <property type="entry name" value="Squ/phyt_synthse"/>
</dbReference>
<dbReference type="PANTHER" id="PTHR11626">
    <property type="entry name" value="FARNESYL-DIPHOSPHATE FARNESYLTRANSFERASE"/>
    <property type="match status" value="1"/>
</dbReference>
<evidence type="ECO:0000313" key="1">
    <source>
        <dbReference type="EMBL" id="OYD08618.1"/>
    </source>
</evidence>
<dbReference type="AlphaFoldDB" id="A0A235B8H9"/>
<dbReference type="Pfam" id="PF00494">
    <property type="entry name" value="SQS_PSY"/>
    <property type="match status" value="1"/>
</dbReference>
<evidence type="ECO:0000313" key="2">
    <source>
        <dbReference type="Proteomes" id="UP000215459"/>
    </source>
</evidence>
<keyword evidence="2" id="KW-1185">Reference proteome</keyword>
<gene>
    <name evidence="1" type="ORF">CHM34_06555</name>
</gene>
<accession>A0A235B8H9</accession>
<dbReference type="InterPro" id="IPR044844">
    <property type="entry name" value="Trans_IPPS_euk-type"/>
</dbReference>
<dbReference type="Gene3D" id="1.10.600.10">
    <property type="entry name" value="Farnesyl Diphosphate Synthase"/>
    <property type="match status" value="1"/>
</dbReference>